<name>G6YID7_9HYPH</name>
<reference evidence="1 2" key="1">
    <citation type="journal article" date="2012" name="J. Bacteriol.">
        <title>Draft Genome Sequence of Plant Growth-Promoting Rhizobium Mesorhizobium amorphae, Isolated from Zinc-Lead Mine Tailings.</title>
        <authorList>
            <person name="Hao X."/>
            <person name="Lin Y."/>
            <person name="Johnstone L."/>
            <person name="Baltrus D.A."/>
            <person name="Miller S.J."/>
            <person name="Wei G."/>
            <person name="Rensing C."/>
        </authorList>
    </citation>
    <scope>NUCLEOTIDE SEQUENCE [LARGE SCALE GENOMIC DNA]</scope>
    <source>
        <strain evidence="1 2">CCNWGS0123</strain>
    </source>
</reference>
<gene>
    <name evidence="1" type="ORF">MEA186_28787</name>
</gene>
<dbReference type="Proteomes" id="UP000002949">
    <property type="component" value="Unassembled WGS sequence"/>
</dbReference>
<evidence type="ECO:0000313" key="1">
    <source>
        <dbReference type="EMBL" id="EHH06318.1"/>
    </source>
</evidence>
<protein>
    <submittedName>
        <fullName evidence="1">Uncharacterized protein</fullName>
    </submittedName>
</protein>
<sequence length="120" mass="13368">MLYCVIRLLHPLRRPAGQTGVPLTKGQPFQINCRARTRPMSECADHKIQMMTIDGLHLPKDRKLRPRRAIPGLDDAYAVTQDGRVYSVSTTSSGTPISGRASGFRTATASPLWTWWPPLP</sequence>
<organism evidence="1 2">
    <name type="scientific">Mesorhizobium amorphae CCNWGS0123</name>
    <dbReference type="NCBI Taxonomy" id="1082933"/>
    <lineage>
        <taxon>Bacteria</taxon>
        <taxon>Pseudomonadati</taxon>
        <taxon>Pseudomonadota</taxon>
        <taxon>Alphaproteobacteria</taxon>
        <taxon>Hyphomicrobiales</taxon>
        <taxon>Phyllobacteriaceae</taxon>
        <taxon>Mesorhizobium</taxon>
    </lineage>
</organism>
<proteinExistence type="predicted"/>
<dbReference type="EMBL" id="AGSN01000199">
    <property type="protein sequence ID" value="EHH06318.1"/>
    <property type="molecule type" value="Genomic_DNA"/>
</dbReference>
<accession>G6YID7</accession>
<dbReference type="AlphaFoldDB" id="G6YID7"/>
<evidence type="ECO:0000313" key="2">
    <source>
        <dbReference type="Proteomes" id="UP000002949"/>
    </source>
</evidence>
<keyword evidence="2" id="KW-1185">Reference proteome</keyword>